<keyword evidence="2" id="KW-0238">DNA-binding</keyword>
<dbReference type="SMART" id="SM00418">
    <property type="entry name" value="HTH_ARSR"/>
    <property type="match status" value="1"/>
</dbReference>
<dbReference type="PRINTS" id="PR00778">
    <property type="entry name" value="HTHARSR"/>
</dbReference>
<dbReference type="PROSITE" id="PS50987">
    <property type="entry name" value="HTH_ARSR_2"/>
    <property type="match status" value="1"/>
</dbReference>
<protein>
    <submittedName>
        <fullName evidence="5">Transcriptional activator hlyU</fullName>
    </submittedName>
</protein>
<keyword evidence="3" id="KW-0804">Transcription</keyword>
<dbReference type="SUPFAM" id="SSF46785">
    <property type="entry name" value="Winged helix' DNA-binding domain"/>
    <property type="match status" value="1"/>
</dbReference>
<dbReference type="InterPro" id="IPR036390">
    <property type="entry name" value="WH_DNA-bd_sf"/>
</dbReference>
<dbReference type="HOGENOM" id="CLU_097806_6_4_6"/>
<dbReference type="InterPro" id="IPR036388">
    <property type="entry name" value="WH-like_DNA-bd_sf"/>
</dbReference>
<evidence type="ECO:0000313" key="5">
    <source>
        <dbReference type="EMBL" id="EET25129.1"/>
    </source>
</evidence>
<dbReference type="FunFam" id="1.10.10.10:FF:000403">
    <property type="entry name" value="ArsR family transcriptional regulator"/>
    <property type="match status" value="1"/>
</dbReference>
<evidence type="ECO:0000256" key="1">
    <source>
        <dbReference type="ARBA" id="ARBA00023015"/>
    </source>
</evidence>
<dbReference type="InterPro" id="IPR051081">
    <property type="entry name" value="HTH_MetalResp_TranReg"/>
</dbReference>
<dbReference type="AlphaFoldDB" id="A0A0X1L3F2"/>
<dbReference type="GO" id="GO:0003700">
    <property type="term" value="F:DNA-binding transcription factor activity"/>
    <property type="evidence" value="ECO:0007669"/>
    <property type="project" value="InterPro"/>
</dbReference>
<proteinExistence type="predicted"/>
<evidence type="ECO:0000259" key="4">
    <source>
        <dbReference type="PROSITE" id="PS50987"/>
    </source>
</evidence>
<dbReference type="PANTHER" id="PTHR33154">
    <property type="entry name" value="TRANSCRIPTIONAL REGULATOR, ARSR FAMILY"/>
    <property type="match status" value="1"/>
</dbReference>
<reference evidence="5" key="2">
    <citation type="submission" date="2008-07" db="EMBL/GenBank/DDBJ databases">
        <authorList>
            <consortium name="Broad Institute Genome Sequencing Platform"/>
            <person name="Colwell R."/>
            <person name="Grim C.J."/>
            <person name="Young S."/>
            <person name="Jaffe D."/>
            <person name="Gnerre S."/>
            <person name="Berlin A."/>
            <person name="Heiman D."/>
            <person name="Hepburn T."/>
            <person name="Shea T."/>
            <person name="Sykes S."/>
            <person name="Alvarado L."/>
            <person name="Kodira C."/>
            <person name="Heidelberg J."/>
            <person name="Lander E."/>
            <person name="Galagan J."/>
            <person name="Nusbaum C."/>
            <person name="Birren B."/>
        </authorList>
    </citation>
    <scope>NUCLEOTIDE SEQUENCE [LARGE SCALE GENOMIC DNA]</scope>
    <source>
        <strain evidence="5">MO10</strain>
    </source>
</reference>
<keyword evidence="1" id="KW-0805">Transcription regulation</keyword>
<dbReference type="GO" id="GO:0003677">
    <property type="term" value="F:DNA binding"/>
    <property type="evidence" value="ECO:0007669"/>
    <property type="project" value="UniProtKB-KW"/>
</dbReference>
<sequence length="116" mass="13252">MNEWVGIKMPYLKGAPMNLQEMEKNSAKAVVLLKAMANERRLQILCMLLDNELSVGELSSRLELSQSALSQHLAWLRRDGLVNTRKEAQTVFYTLSSTEVKAMIELLHRLYCQANQ</sequence>
<feature type="domain" description="HTH arsR-type" evidence="4">
    <location>
        <begin position="21"/>
        <end position="115"/>
    </location>
</feature>
<evidence type="ECO:0000256" key="3">
    <source>
        <dbReference type="ARBA" id="ARBA00023163"/>
    </source>
</evidence>
<evidence type="ECO:0000256" key="2">
    <source>
        <dbReference type="ARBA" id="ARBA00023125"/>
    </source>
</evidence>
<organism evidence="5">
    <name type="scientific">Vibrio cholerae (strain MO10)</name>
    <dbReference type="NCBI Taxonomy" id="345072"/>
    <lineage>
        <taxon>Bacteria</taxon>
        <taxon>Pseudomonadati</taxon>
        <taxon>Pseudomonadota</taxon>
        <taxon>Gammaproteobacteria</taxon>
        <taxon>Vibrionales</taxon>
        <taxon>Vibrionaceae</taxon>
        <taxon>Vibrio</taxon>
    </lineage>
</organism>
<gene>
    <name evidence="5" type="ORF">VchoM_03156</name>
</gene>
<name>A0A0X1L3F2_VIBCO</name>
<dbReference type="Gene3D" id="1.10.10.10">
    <property type="entry name" value="Winged helix-like DNA-binding domain superfamily/Winged helix DNA-binding domain"/>
    <property type="match status" value="1"/>
</dbReference>
<dbReference type="NCBIfam" id="NF033788">
    <property type="entry name" value="HTH_metalloreg"/>
    <property type="match status" value="1"/>
</dbReference>
<reference evidence="5" key="1">
    <citation type="submission" date="2005-09" db="EMBL/GenBank/DDBJ databases">
        <title>Annotation of Vibrio cholerae MO10.</title>
        <authorList>
            <person name="Colwell R."/>
            <person name="Grim C.J."/>
            <person name="Young S."/>
            <person name="Jaffe D."/>
            <person name="Gnerre S."/>
            <person name="Berlin A."/>
            <person name="Heiman D."/>
            <person name="Hepburn T."/>
            <person name="Shea T."/>
            <person name="Sykes S."/>
            <person name="Yandava C."/>
            <person name="Alvarado L."/>
            <person name="Kodira C."/>
            <person name="Borodovsky M."/>
            <person name="Heidelberg J."/>
            <person name="Lander E."/>
            <person name="Galagan J."/>
            <person name="Nusbaum C."/>
            <person name="Birren B."/>
        </authorList>
    </citation>
    <scope>NUCLEOTIDE SEQUENCE [LARGE SCALE GENOMIC DNA]</scope>
    <source>
        <strain evidence="5">MO10</strain>
    </source>
</reference>
<dbReference type="PANTHER" id="PTHR33154:SF28">
    <property type="entry name" value="HTH-TYPE TRANSCRIPTIONAL REGULATOR YGAV-RELATED"/>
    <property type="match status" value="1"/>
</dbReference>
<dbReference type="InterPro" id="IPR001845">
    <property type="entry name" value="HTH_ArsR_DNA-bd_dom"/>
</dbReference>
<dbReference type="CDD" id="cd00090">
    <property type="entry name" value="HTH_ARSR"/>
    <property type="match status" value="1"/>
</dbReference>
<dbReference type="InterPro" id="IPR011991">
    <property type="entry name" value="ArsR-like_HTH"/>
</dbReference>
<dbReference type="EMBL" id="DS990138">
    <property type="protein sequence ID" value="EET25129.1"/>
    <property type="molecule type" value="Genomic_DNA"/>
</dbReference>
<dbReference type="Pfam" id="PF01022">
    <property type="entry name" value="HTH_5"/>
    <property type="match status" value="1"/>
</dbReference>
<dbReference type="Proteomes" id="UP000004687">
    <property type="component" value="Unassembled WGS sequence"/>
</dbReference>
<accession>A0A0X1L3F2</accession>